<protein>
    <recommendedName>
        <fullName evidence="2">carbonic anhydrase</fullName>
        <ecNumber evidence="2">4.2.1.1</ecNumber>
    </recommendedName>
</protein>
<dbReference type="InterPro" id="IPR036874">
    <property type="entry name" value="Carbonic_anhydrase_sf"/>
</dbReference>
<keyword evidence="8" id="KW-0732">Signal</keyword>
<dbReference type="GO" id="GO:0015976">
    <property type="term" value="P:carbon utilization"/>
    <property type="evidence" value="ECO:0007669"/>
    <property type="project" value="InterPro"/>
</dbReference>
<dbReference type="PROSITE" id="PS00704">
    <property type="entry name" value="PROK_CO2_ANHYDRASE_1"/>
    <property type="match status" value="1"/>
</dbReference>
<dbReference type="SMART" id="SM00947">
    <property type="entry name" value="Pro_CA"/>
    <property type="match status" value="1"/>
</dbReference>
<feature type="binding site" evidence="6">
    <location>
        <position position="98"/>
    </location>
    <ligand>
        <name>Zn(2+)</name>
        <dbReference type="ChEBI" id="CHEBI:29105"/>
    </ligand>
</feature>
<comment type="cofactor">
    <cofactor evidence="6">
        <name>Zn(2+)</name>
        <dbReference type="ChEBI" id="CHEBI:29105"/>
    </cofactor>
    <text evidence="6">Binds 1 zinc ion per subunit.</text>
</comment>
<dbReference type="PANTHER" id="PTHR11002">
    <property type="entry name" value="CARBONIC ANHYDRASE"/>
    <property type="match status" value="1"/>
</dbReference>
<dbReference type="EC" id="4.2.1.1" evidence="2"/>
<gene>
    <name evidence="9" type="ORF">LF65_02756</name>
</gene>
<evidence type="ECO:0000256" key="5">
    <source>
        <dbReference type="ARBA" id="ARBA00048348"/>
    </source>
</evidence>
<dbReference type="EMBL" id="CP010086">
    <property type="protein sequence ID" value="AJG99329.1"/>
    <property type="molecule type" value="Genomic_DNA"/>
</dbReference>
<evidence type="ECO:0000256" key="7">
    <source>
        <dbReference type="SAM" id="MobiDB-lite"/>
    </source>
</evidence>
<dbReference type="AlphaFoldDB" id="A0A0B5QAT0"/>
<feature type="binding site" evidence="6">
    <location>
        <position position="154"/>
    </location>
    <ligand>
        <name>Zn(2+)</name>
        <dbReference type="ChEBI" id="CHEBI:29105"/>
    </ligand>
</feature>
<dbReference type="PROSITE" id="PS51257">
    <property type="entry name" value="PROKAR_LIPOPROTEIN"/>
    <property type="match status" value="1"/>
</dbReference>
<keyword evidence="6" id="KW-0479">Metal-binding</keyword>
<reference evidence="10" key="1">
    <citation type="submission" date="2014-12" db="EMBL/GenBank/DDBJ databases">
        <title>Genome sequence of Clostridium beijerinckii strain 59B.</title>
        <authorList>
            <person name="Little G.T."/>
            <person name="Minton N.P."/>
        </authorList>
    </citation>
    <scope>NUCLEOTIDE SEQUENCE [LARGE SCALE GENOMIC DNA]</scope>
    <source>
        <strain evidence="10">59B</strain>
    </source>
</reference>
<name>A0A0B5QAT0_CLOBE</name>
<dbReference type="KEGG" id="cbei:LF65_02756"/>
<feature type="compositionally biased region" description="Polar residues" evidence="7">
    <location>
        <begin position="29"/>
        <end position="41"/>
    </location>
</feature>
<evidence type="ECO:0000256" key="6">
    <source>
        <dbReference type="PIRSR" id="PIRSR601765-1"/>
    </source>
</evidence>
<keyword evidence="3 6" id="KW-0862">Zinc</keyword>
<evidence type="ECO:0000313" key="9">
    <source>
        <dbReference type="EMBL" id="AJG99329.1"/>
    </source>
</evidence>
<evidence type="ECO:0000313" key="10">
    <source>
        <dbReference type="Proteomes" id="UP000031866"/>
    </source>
</evidence>
<organism evidence="9 10">
    <name type="scientific">Clostridium beijerinckii</name>
    <name type="common">Clostridium MP</name>
    <dbReference type="NCBI Taxonomy" id="1520"/>
    <lineage>
        <taxon>Bacteria</taxon>
        <taxon>Bacillati</taxon>
        <taxon>Bacillota</taxon>
        <taxon>Clostridia</taxon>
        <taxon>Eubacteriales</taxon>
        <taxon>Clostridiaceae</taxon>
        <taxon>Clostridium</taxon>
    </lineage>
</organism>
<feature type="binding site" evidence="6">
    <location>
        <position position="151"/>
    </location>
    <ligand>
        <name>Zn(2+)</name>
        <dbReference type="ChEBI" id="CHEBI:29105"/>
    </ligand>
</feature>
<evidence type="ECO:0000256" key="1">
    <source>
        <dbReference type="ARBA" id="ARBA00006217"/>
    </source>
</evidence>
<dbReference type="PANTHER" id="PTHR11002:SF79">
    <property type="entry name" value="CARBONIC ANHYDRASE 2"/>
    <property type="match status" value="1"/>
</dbReference>
<dbReference type="Pfam" id="PF00484">
    <property type="entry name" value="Pro_CA"/>
    <property type="match status" value="1"/>
</dbReference>
<dbReference type="InterPro" id="IPR015892">
    <property type="entry name" value="Carbonic_anhydrase_CS"/>
</dbReference>
<accession>A0A0B5QAT0</accession>
<comment type="similarity">
    <text evidence="1">Belongs to the beta-class carbonic anhydrase family.</text>
</comment>
<dbReference type="STRING" id="1520.LF65_02756"/>
<dbReference type="RefSeq" id="WP_041896716.1">
    <property type="nucleotide sequence ID" value="NZ_CP010086.2"/>
</dbReference>
<sequence>MSKKVLAVILSVGILTSVFTGCAQKQQESTSENKNVTSSANKEVYSRAESVNSNDAERLFIEGNKRFVSGNVLSEDITKENLKKLSGGQKPFAVVVSCSDSRVDPETVFDQGLGDLFVVRDAGNVVDKIALGSIEYGAEHLNAPLILVLGHESCGAVKATVDKAQVSDNIQEIVDKINISVKAVESKNPSKDKIYQEVEDANIKNTVSEIEKDPIIEELIKENKVKVVGAKYHIETGEVAFE</sequence>
<keyword evidence="4" id="KW-0456">Lyase</keyword>
<dbReference type="OrthoDB" id="9769739at2"/>
<evidence type="ECO:0000256" key="8">
    <source>
        <dbReference type="SAM" id="SignalP"/>
    </source>
</evidence>
<dbReference type="InterPro" id="IPR001765">
    <property type="entry name" value="Carbonic_anhydrase"/>
</dbReference>
<evidence type="ECO:0000256" key="2">
    <source>
        <dbReference type="ARBA" id="ARBA00012925"/>
    </source>
</evidence>
<dbReference type="CDD" id="cd03378">
    <property type="entry name" value="beta_CA_cladeC"/>
    <property type="match status" value="1"/>
</dbReference>
<dbReference type="SUPFAM" id="SSF53056">
    <property type="entry name" value="beta-carbonic anhydrase, cab"/>
    <property type="match status" value="1"/>
</dbReference>
<feature type="signal peptide" evidence="8">
    <location>
        <begin position="1"/>
        <end position="25"/>
    </location>
</feature>
<dbReference type="GO" id="GO:0008270">
    <property type="term" value="F:zinc ion binding"/>
    <property type="evidence" value="ECO:0007669"/>
    <property type="project" value="InterPro"/>
</dbReference>
<feature type="region of interest" description="Disordered" evidence="7">
    <location>
        <begin position="29"/>
        <end position="49"/>
    </location>
</feature>
<evidence type="ECO:0000256" key="3">
    <source>
        <dbReference type="ARBA" id="ARBA00022833"/>
    </source>
</evidence>
<dbReference type="GO" id="GO:0004089">
    <property type="term" value="F:carbonate dehydratase activity"/>
    <property type="evidence" value="ECO:0007669"/>
    <property type="project" value="UniProtKB-EC"/>
</dbReference>
<comment type="catalytic activity">
    <reaction evidence="5">
        <text>hydrogencarbonate + H(+) = CO2 + H2O</text>
        <dbReference type="Rhea" id="RHEA:10748"/>
        <dbReference type="ChEBI" id="CHEBI:15377"/>
        <dbReference type="ChEBI" id="CHEBI:15378"/>
        <dbReference type="ChEBI" id="CHEBI:16526"/>
        <dbReference type="ChEBI" id="CHEBI:17544"/>
        <dbReference type="EC" id="4.2.1.1"/>
    </reaction>
</comment>
<feature type="chain" id="PRO_5002106470" description="carbonic anhydrase" evidence="8">
    <location>
        <begin position="26"/>
        <end position="242"/>
    </location>
</feature>
<dbReference type="Gene3D" id="3.40.1050.10">
    <property type="entry name" value="Carbonic anhydrase"/>
    <property type="match status" value="1"/>
</dbReference>
<evidence type="ECO:0000256" key="4">
    <source>
        <dbReference type="ARBA" id="ARBA00023239"/>
    </source>
</evidence>
<feature type="binding site" evidence="6">
    <location>
        <position position="100"/>
    </location>
    <ligand>
        <name>Zn(2+)</name>
        <dbReference type="ChEBI" id="CHEBI:29105"/>
    </ligand>
</feature>
<proteinExistence type="inferred from homology"/>
<dbReference type="Proteomes" id="UP000031866">
    <property type="component" value="Chromosome"/>
</dbReference>